<evidence type="ECO:0000256" key="1">
    <source>
        <dbReference type="ARBA" id="ARBA00009005"/>
    </source>
</evidence>
<evidence type="ECO:0000313" key="4">
    <source>
        <dbReference type="EMBL" id="KAF8469273.1"/>
    </source>
</evidence>
<feature type="region of interest" description="Disordered" evidence="2">
    <location>
        <begin position="450"/>
        <end position="472"/>
    </location>
</feature>
<evidence type="ECO:0000259" key="3">
    <source>
        <dbReference type="Pfam" id="PF00656"/>
    </source>
</evidence>
<dbReference type="EMBL" id="WHVB01000029">
    <property type="protein sequence ID" value="KAF8469273.1"/>
    <property type="molecule type" value="Genomic_DNA"/>
</dbReference>
<keyword evidence="5" id="KW-1185">Reference proteome</keyword>
<dbReference type="PANTHER" id="PTHR48104">
    <property type="entry name" value="METACASPASE-4"/>
    <property type="match status" value="1"/>
</dbReference>
<name>A0A9P5JY86_9AGAM</name>
<feature type="compositionally biased region" description="Basic and acidic residues" evidence="2">
    <location>
        <begin position="450"/>
        <end position="467"/>
    </location>
</feature>
<reference evidence="4" key="2">
    <citation type="journal article" date="2020" name="Nat. Commun.">
        <title>Large-scale genome sequencing of mycorrhizal fungi provides insights into the early evolution of symbiotic traits.</title>
        <authorList>
            <person name="Miyauchi S."/>
            <person name="Kiss E."/>
            <person name="Kuo A."/>
            <person name="Drula E."/>
            <person name="Kohler A."/>
            <person name="Sanchez-Garcia M."/>
            <person name="Morin E."/>
            <person name="Andreopoulos B."/>
            <person name="Barry K.W."/>
            <person name="Bonito G."/>
            <person name="Buee M."/>
            <person name="Carver A."/>
            <person name="Chen C."/>
            <person name="Cichocki N."/>
            <person name="Clum A."/>
            <person name="Culley D."/>
            <person name="Crous P.W."/>
            <person name="Fauchery L."/>
            <person name="Girlanda M."/>
            <person name="Hayes R.D."/>
            <person name="Keri Z."/>
            <person name="LaButti K."/>
            <person name="Lipzen A."/>
            <person name="Lombard V."/>
            <person name="Magnuson J."/>
            <person name="Maillard F."/>
            <person name="Murat C."/>
            <person name="Nolan M."/>
            <person name="Ohm R.A."/>
            <person name="Pangilinan J."/>
            <person name="Pereira M.F."/>
            <person name="Perotto S."/>
            <person name="Peter M."/>
            <person name="Pfister S."/>
            <person name="Riley R."/>
            <person name="Sitrit Y."/>
            <person name="Stielow J.B."/>
            <person name="Szollosi G."/>
            <person name="Zifcakova L."/>
            <person name="Stursova M."/>
            <person name="Spatafora J.W."/>
            <person name="Tedersoo L."/>
            <person name="Vaario L.M."/>
            <person name="Yamada A."/>
            <person name="Yan M."/>
            <person name="Wang P."/>
            <person name="Xu J."/>
            <person name="Bruns T."/>
            <person name="Baldrian P."/>
            <person name="Vilgalys R."/>
            <person name="Dunand C."/>
            <person name="Henrissat B."/>
            <person name="Grigoriev I.V."/>
            <person name="Hibbett D."/>
            <person name="Nagy L.G."/>
            <person name="Martin F.M."/>
        </authorList>
    </citation>
    <scope>NUCLEOTIDE SEQUENCE</scope>
    <source>
        <strain evidence="4">Prilba</strain>
    </source>
</reference>
<dbReference type="InterPro" id="IPR011600">
    <property type="entry name" value="Pept_C14_caspase"/>
</dbReference>
<dbReference type="GO" id="GO:0005737">
    <property type="term" value="C:cytoplasm"/>
    <property type="evidence" value="ECO:0007669"/>
    <property type="project" value="TreeGrafter"/>
</dbReference>
<dbReference type="GO" id="GO:0004197">
    <property type="term" value="F:cysteine-type endopeptidase activity"/>
    <property type="evidence" value="ECO:0007669"/>
    <property type="project" value="InterPro"/>
</dbReference>
<comment type="caution">
    <text evidence="4">The sequence shown here is derived from an EMBL/GenBank/DDBJ whole genome shotgun (WGS) entry which is preliminary data.</text>
</comment>
<comment type="similarity">
    <text evidence="1">Belongs to the peptidase C14B family.</text>
</comment>
<proteinExistence type="inferred from homology"/>
<feature type="region of interest" description="Disordered" evidence="2">
    <location>
        <begin position="24"/>
        <end position="45"/>
    </location>
</feature>
<dbReference type="Gene3D" id="3.40.50.12660">
    <property type="match status" value="1"/>
</dbReference>
<organism evidence="4 5">
    <name type="scientific">Russula ochroleuca</name>
    <dbReference type="NCBI Taxonomy" id="152965"/>
    <lineage>
        <taxon>Eukaryota</taxon>
        <taxon>Fungi</taxon>
        <taxon>Dikarya</taxon>
        <taxon>Basidiomycota</taxon>
        <taxon>Agaricomycotina</taxon>
        <taxon>Agaricomycetes</taxon>
        <taxon>Russulales</taxon>
        <taxon>Russulaceae</taxon>
        <taxon>Russula</taxon>
    </lineage>
</organism>
<dbReference type="Proteomes" id="UP000759537">
    <property type="component" value="Unassembled WGS sequence"/>
</dbReference>
<dbReference type="InterPro" id="IPR050452">
    <property type="entry name" value="Metacaspase"/>
</dbReference>
<dbReference type="PANTHER" id="PTHR48104:SF30">
    <property type="entry name" value="METACASPASE-1"/>
    <property type="match status" value="1"/>
</dbReference>
<reference evidence="4" key="1">
    <citation type="submission" date="2019-10" db="EMBL/GenBank/DDBJ databases">
        <authorList>
            <consortium name="DOE Joint Genome Institute"/>
            <person name="Kuo A."/>
            <person name="Miyauchi S."/>
            <person name="Kiss E."/>
            <person name="Drula E."/>
            <person name="Kohler A."/>
            <person name="Sanchez-Garcia M."/>
            <person name="Andreopoulos B."/>
            <person name="Barry K.W."/>
            <person name="Bonito G."/>
            <person name="Buee M."/>
            <person name="Carver A."/>
            <person name="Chen C."/>
            <person name="Cichocki N."/>
            <person name="Clum A."/>
            <person name="Culley D."/>
            <person name="Crous P.W."/>
            <person name="Fauchery L."/>
            <person name="Girlanda M."/>
            <person name="Hayes R."/>
            <person name="Keri Z."/>
            <person name="LaButti K."/>
            <person name="Lipzen A."/>
            <person name="Lombard V."/>
            <person name="Magnuson J."/>
            <person name="Maillard F."/>
            <person name="Morin E."/>
            <person name="Murat C."/>
            <person name="Nolan M."/>
            <person name="Ohm R."/>
            <person name="Pangilinan J."/>
            <person name="Pereira M."/>
            <person name="Perotto S."/>
            <person name="Peter M."/>
            <person name="Riley R."/>
            <person name="Sitrit Y."/>
            <person name="Stielow B."/>
            <person name="Szollosi G."/>
            <person name="Zifcakova L."/>
            <person name="Stursova M."/>
            <person name="Spatafora J.W."/>
            <person name="Tedersoo L."/>
            <person name="Vaario L.-M."/>
            <person name="Yamada A."/>
            <person name="Yan M."/>
            <person name="Wang P."/>
            <person name="Xu J."/>
            <person name="Bruns T."/>
            <person name="Baldrian P."/>
            <person name="Vilgalys R."/>
            <person name="Henrissat B."/>
            <person name="Grigoriev I.V."/>
            <person name="Hibbett D."/>
            <person name="Nagy L.G."/>
            <person name="Martin F.M."/>
        </authorList>
    </citation>
    <scope>NUCLEOTIDE SEQUENCE</scope>
    <source>
        <strain evidence="4">Prilba</strain>
    </source>
</reference>
<sequence length="505" mass="56198">MGLFVSIPHSYPLSTFFPRRQADSNAHVPNSLPPPPSTGLSSLTSSLASHTRRLGNLLRRLTCGRIRPSDIEEGLPSANNGGVVPAAEAATQVAQISTPSGRRRALLIGISYHGELLNTHQDVDRYRDVLIVSYGYRPEDITVLKDDPAFADHLQPTRENILRELGNLVANAAAGDRFTFLYSGHSNQQPSNDLNEEDFLDEYLITIDDEIIIDNELNDILVKPLPAGSSLFALLDTCHSGTLLDLPHYYCNSVYVPWQSKGKRRTNSWQNVTVRRNAAFIQESSIPDPAPHPLPVISSILGQSRRTEGKPSVLPIFVSIPLSIDRRVAPAPMEIGARHLRDYSLPSSPRFCTSPSSRLPCHGWCIPDPNTDAPTVVSLAACSDNQRAWETYDGSLTRVVCNFLEQNQRPSYKDLMMHINFKLHATALQLHDWTRKEKMKLKEQAVVEMSKKKEAQEQDSCREKEPSPAEAGVNETVEFEGEMDNFQTPLLSSLVPLNMQDVLHV</sequence>
<evidence type="ECO:0000313" key="5">
    <source>
        <dbReference type="Proteomes" id="UP000759537"/>
    </source>
</evidence>
<dbReference type="Pfam" id="PF00656">
    <property type="entry name" value="Peptidase_C14"/>
    <property type="match status" value="1"/>
</dbReference>
<gene>
    <name evidence="4" type="ORF">DFH94DRAFT_685421</name>
</gene>
<dbReference type="GO" id="GO:0006508">
    <property type="term" value="P:proteolysis"/>
    <property type="evidence" value="ECO:0007669"/>
    <property type="project" value="InterPro"/>
</dbReference>
<protein>
    <submittedName>
        <fullName evidence="4">Caspase domain-containing protein</fullName>
    </submittedName>
</protein>
<evidence type="ECO:0000256" key="2">
    <source>
        <dbReference type="SAM" id="MobiDB-lite"/>
    </source>
</evidence>
<feature type="domain" description="Peptidase C14 caspase" evidence="3">
    <location>
        <begin position="102"/>
        <end position="435"/>
    </location>
</feature>
<accession>A0A9P5JY86</accession>
<dbReference type="OrthoDB" id="3223806at2759"/>
<dbReference type="AlphaFoldDB" id="A0A9P5JY86"/>